<evidence type="ECO:0000313" key="5">
    <source>
        <dbReference type="Proteomes" id="UP000649753"/>
    </source>
</evidence>
<accession>A0A927QVK8</accession>
<dbReference type="InterPro" id="IPR002060">
    <property type="entry name" value="Squ/phyt_synthse"/>
</dbReference>
<dbReference type="InterPro" id="IPR019845">
    <property type="entry name" value="Squalene/phytoene_synthase_CS"/>
</dbReference>
<dbReference type="Pfam" id="PF00494">
    <property type="entry name" value="SQS_PSY"/>
    <property type="match status" value="1"/>
</dbReference>
<proteinExistence type="predicted"/>
<dbReference type="PROSITE" id="PS01044">
    <property type="entry name" value="SQUALEN_PHYTOEN_SYN_1"/>
    <property type="match status" value="1"/>
</dbReference>
<gene>
    <name evidence="4" type="ORF">H4W31_001488</name>
</gene>
<dbReference type="AlphaFoldDB" id="A0A927QVK8"/>
<dbReference type="GO" id="GO:0004311">
    <property type="term" value="F:geranylgeranyl diphosphate synthase activity"/>
    <property type="evidence" value="ECO:0007669"/>
    <property type="project" value="InterPro"/>
</dbReference>
<organism evidence="4 5">
    <name type="scientific">Plantactinospora soyae</name>
    <dbReference type="NCBI Taxonomy" id="1544732"/>
    <lineage>
        <taxon>Bacteria</taxon>
        <taxon>Bacillati</taxon>
        <taxon>Actinomycetota</taxon>
        <taxon>Actinomycetes</taxon>
        <taxon>Micromonosporales</taxon>
        <taxon>Micromonosporaceae</taxon>
        <taxon>Plantactinospora</taxon>
    </lineage>
</organism>
<feature type="compositionally biased region" description="Basic and acidic residues" evidence="3">
    <location>
        <begin position="315"/>
        <end position="325"/>
    </location>
</feature>
<dbReference type="EC" id="2.5.1.32" evidence="4"/>
<dbReference type="InterPro" id="IPR008949">
    <property type="entry name" value="Isoprenoid_synthase_dom_sf"/>
</dbReference>
<evidence type="ECO:0000256" key="2">
    <source>
        <dbReference type="ARBA" id="ARBA00022679"/>
    </source>
</evidence>
<dbReference type="GO" id="GO:0051996">
    <property type="term" value="F:squalene synthase [NAD(P)H] activity"/>
    <property type="evidence" value="ECO:0007669"/>
    <property type="project" value="InterPro"/>
</dbReference>
<evidence type="ECO:0000256" key="1">
    <source>
        <dbReference type="ARBA" id="ARBA00004684"/>
    </source>
</evidence>
<dbReference type="SFLD" id="SFLDG01018">
    <property type="entry name" value="Squalene/Phytoene_Synthase_Lik"/>
    <property type="match status" value="1"/>
</dbReference>
<dbReference type="Gene3D" id="1.10.600.10">
    <property type="entry name" value="Farnesyl Diphosphate Synthase"/>
    <property type="match status" value="1"/>
</dbReference>
<dbReference type="SFLD" id="SFLDS00005">
    <property type="entry name" value="Isoprenoid_Synthase_Type_I"/>
    <property type="match status" value="1"/>
</dbReference>
<dbReference type="EMBL" id="JADBEB010000001">
    <property type="protein sequence ID" value="MBE1485850.1"/>
    <property type="molecule type" value="Genomic_DNA"/>
</dbReference>
<dbReference type="RefSeq" id="WP_192765975.1">
    <property type="nucleotide sequence ID" value="NZ_JADBEB010000001.1"/>
</dbReference>
<dbReference type="PROSITE" id="PS01045">
    <property type="entry name" value="SQUALEN_PHYTOEN_SYN_2"/>
    <property type="match status" value="1"/>
</dbReference>
<sequence>MDTSLGRSYECCRQLHRRHGRTYYLATRLLPAWKRRHVHALYGFTRYADEIVDQTGELSPEMRAARLADWSDRFLAGLGGERVDDPLLPAVLHTIAVFDLDRADFAAFLRSMAMDLTVASYPRYADLLDYMDGSAAAIGTMMLPILGSVDPAAAREPARQLGFAFQLTNFIRDVAEDLDRGRVYLPAEDLAAFGVTHADLVAAAGRRAVTPRIRQLIEYEVTRARAHYRAAAPGVTLLAPASQSCIRTAYVLYGGILDEVIAAGYDVFARRAVVPRRRRAAVVARALLTPTGTPVAVPGSPGEPWRRMSRAGAPNRDRRTTATTP</sequence>
<protein>
    <submittedName>
        <fullName evidence="4">Phytoene synthase</fullName>
        <ecNumber evidence="4">2.5.1.32</ecNumber>
    </submittedName>
</protein>
<keyword evidence="5" id="KW-1185">Reference proteome</keyword>
<feature type="region of interest" description="Disordered" evidence="3">
    <location>
        <begin position="293"/>
        <end position="325"/>
    </location>
</feature>
<comment type="caution">
    <text evidence="4">The sequence shown here is derived from an EMBL/GenBank/DDBJ whole genome shotgun (WGS) entry which is preliminary data.</text>
</comment>
<dbReference type="InterPro" id="IPR044843">
    <property type="entry name" value="Trans_IPPS_bact-type"/>
</dbReference>
<dbReference type="CDD" id="cd00683">
    <property type="entry name" value="Trans_IPPS_HH"/>
    <property type="match status" value="1"/>
</dbReference>
<dbReference type="SFLD" id="SFLDG01212">
    <property type="entry name" value="Phytoene_synthase_like"/>
    <property type="match status" value="1"/>
</dbReference>
<evidence type="ECO:0000256" key="3">
    <source>
        <dbReference type="SAM" id="MobiDB-lite"/>
    </source>
</evidence>
<name>A0A927QVK8_9ACTN</name>
<dbReference type="Proteomes" id="UP000649753">
    <property type="component" value="Unassembled WGS sequence"/>
</dbReference>
<reference evidence="4" key="1">
    <citation type="submission" date="2020-10" db="EMBL/GenBank/DDBJ databases">
        <title>Sequencing the genomes of 1000 actinobacteria strains.</title>
        <authorList>
            <person name="Klenk H.-P."/>
        </authorList>
    </citation>
    <scope>NUCLEOTIDE SEQUENCE</scope>
    <source>
        <strain evidence="4">DSM 46832</strain>
    </source>
</reference>
<dbReference type="GO" id="GO:0016117">
    <property type="term" value="P:carotenoid biosynthetic process"/>
    <property type="evidence" value="ECO:0007669"/>
    <property type="project" value="UniProtKB-ARBA"/>
</dbReference>
<dbReference type="PANTHER" id="PTHR31480">
    <property type="entry name" value="BIFUNCTIONAL LYCOPENE CYCLASE/PHYTOENE SYNTHASE"/>
    <property type="match status" value="1"/>
</dbReference>
<comment type="pathway">
    <text evidence="1">Carotenoid biosynthesis; phytoene biosynthesis.</text>
</comment>
<dbReference type="InterPro" id="IPR033904">
    <property type="entry name" value="Trans_IPPS_HH"/>
</dbReference>
<dbReference type="SUPFAM" id="SSF48576">
    <property type="entry name" value="Terpenoid synthases"/>
    <property type="match status" value="1"/>
</dbReference>
<keyword evidence="2 4" id="KW-0808">Transferase</keyword>
<evidence type="ECO:0000313" key="4">
    <source>
        <dbReference type="EMBL" id="MBE1485850.1"/>
    </source>
</evidence>